<proteinExistence type="predicted"/>
<dbReference type="Proteomes" id="UP000050741">
    <property type="component" value="Unassembled WGS sequence"/>
</dbReference>
<feature type="compositionally biased region" description="Basic and acidic residues" evidence="1">
    <location>
        <begin position="209"/>
        <end position="221"/>
    </location>
</feature>
<organism evidence="2 3">
    <name type="scientific">Globodera pallida</name>
    <name type="common">Potato cyst nematode worm</name>
    <name type="synonym">Heterodera pallida</name>
    <dbReference type="NCBI Taxonomy" id="36090"/>
    <lineage>
        <taxon>Eukaryota</taxon>
        <taxon>Metazoa</taxon>
        <taxon>Ecdysozoa</taxon>
        <taxon>Nematoda</taxon>
        <taxon>Chromadorea</taxon>
        <taxon>Rhabditida</taxon>
        <taxon>Tylenchina</taxon>
        <taxon>Tylenchomorpha</taxon>
        <taxon>Tylenchoidea</taxon>
        <taxon>Heteroderidae</taxon>
        <taxon>Heteroderinae</taxon>
        <taxon>Globodera</taxon>
    </lineage>
</organism>
<feature type="region of interest" description="Disordered" evidence="1">
    <location>
        <begin position="196"/>
        <end position="245"/>
    </location>
</feature>
<protein>
    <submittedName>
        <fullName evidence="3">Glycine-rich protein 2-like</fullName>
    </submittedName>
</protein>
<feature type="region of interest" description="Disordered" evidence="1">
    <location>
        <begin position="120"/>
        <end position="178"/>
    </location>
</feature>
<reference evidence="2" key="1">
    <citation type="submission" date="2013-12" db="EMBL/GenBank/DDBJ databases">
        <authorList>
            <person name="Aslett M."/>
        </authorList>
    </citation>
    <scope>NUCLEOTIDE SEQUENCE [LARGE SCALE GENOMIC DNA]</scope>
    <source>
        <strain evidence="2">Lindley</strain>
    </source>
</reference>
<feature type="compositionally biased region" description="Gly residues" evidence="1">
    <location>
        <begin position="223"/>
        <end position="245"/>
    </location>
</feature>
<reference evidence="2" key="2">
    <citation type="submission" date="2014-05" db="EMBL/GenBank/DDBJ databases">
        <title>The genome and life-stage specific transcriptomes of Globodera pallida elucidate key aspects of plant parasitism by a cyst nematode.</title>
        <authorList>
            <person name="Cotton J.A."/>
            <person name="Lilley C.J."/>
            <person name="Jones L.M."/>
            <person name="Kikuchi T."/>
            <person name="Reid A.J."/>
            <person name="Thorpe P."/>
            <person name="Tsai I.J."/>
            <person name="Beasley H."/>
            <person name="Blok V."/>
            <person name="Cock P.J.A."/>
            <person name="Van den Akker S.E."/>
            <person name="Holroyd N."/>
            <person name="Hunt M."/>
            <person name="Mantelin S."/>
            <person name="Naghra H."/>
            <person name="Pain A."/>
            <person name="Palomares-Rius J.E."/>
            <person name="Zarowiecki M."/>
            <person name="Berriman M."/>
            <person name="Jones J.T."/>
            <person name="Urwin P.E."/>
        </authorList>
    </citation>
    <scope>NUCLEOTIDE SEQUENCE [LARGE SCALE GENOMIC DNA]</scope>
    <source>
        <strain evidence="2">Lindley</strain>
    </source>
</reference>
<evidence type="ECO:0000313" key="2">
    <source>
        <dbReference type="Proteomes" id="UP000050741"/>
    </source>
</evidence>
<name>A0A183BPL4_GLOPA</name>
<sequence length="245" mass="26855">MATEQLADILEENQENVPPPKSHSAELESDGVGKQRKKRLATAPLAVEMGHMMETLRGAMVEEIRASVEQLRQGLTEEIHKSLDVMWTKMEPLINDQSRSIVALADALDDLTMKEQEALTNPQAESGGPAPEPAKEVQAPEPRREVQAPESAQDLPDGQAAPSHGVRRAWVGSQRQQPVRKAGRLNYLMRQLEREIGGAQPIRSPHPYWENRRGGPSERRGGGRGGGAMYHGGRPGYSGHMGSGR</sequence>
<keyword evidence="2" id="KW-1185">Reference proteome</keyword>
<feature type="region of interest" description="Disordered" evidence="1">
    <location>
        <begin position="1"/>
        <end position="39"/>
    </location>
</feature>
<dbReference type="WBParaSite" id="GPLIN_000255000">
    <property type="protein sequence ID" value="GPLIN_000255000"/>
    <property type="gene ID" value="GPLIN_000255000"/>
</dbReference>
<evidence type="ECO:0000256" key="1">
    <source>
        <dbReference type="SAM" id="MobiDB-lite"/>
    </source>
</evidence>
<reference evidence="3" key="3">
    <citation type="submission" date="2016-06" db="UniProtKB">
        <authorList>
            <consortium name="WormBaseParasite"/>
        </authorList>
    </citation>
    <scope>IDENTIFICATION</scope>
</reference>
<dbReference type="AlphaFoldDB" id="A0A183BPL4"/>
<evidence type="ECO:0000313" key="3">
    <source>
        <dbReference type="WBParaSite" id="GPLIN_000255000"/>
    </source>
</evidence>
<accession>A0A183BPL4</accession>